<keyword evidence="2" id="KW-1185">Reference proteome</keyword>
<proteinExistence type="predicted"/>
<evidence type="ECO:0000313" key="1">
    <source>
        <dbReference type="EMBL" id="MES1919346.1"/>
    </source>
</evidence>
<reference evidence="1 2" key="1">
    <citation type="journal article" date="2024" name="BMC Biol.">
        <title>Comparative genomics of Ascetosporea gives new insight into the evolutionary basis for animal parasitism in Rhizaria.</title>
        <authorList>
            <person name="Hiltunen Thoren M."/>
            <person name="Onut-Brannstrom I."/>
            <person name="Alfjorden A."/>
            <person name="Peckova H."/>
            <person name="Swords F."/>
            <person name="Hooper C."/>
            <person name="Holzer A.S."/>
            <person name="Bass D."/>
            <person name="Burki F."/>
        </authorList>
    </citation>
    <scope>NUCLEOTIDE SEQUENCE [LARGE SCALE GENOMIC DNA]</scope>
    <source>
        <strain evidence="1">20-A016</strain>
    </source>
</reference>
<accession>A0ABV2AI38</accession>
<organism evidence="1 2">
    <name type="scientific">Bonamia ostreae</name>
    <dbReference type="NCBI Taxonomy" id="126728"/>
    <lineage>
        <taxon>Eukaryota</taxon>
        <taxon>Sar</taxon>
        <taxon>Rhizaria</taxon>
        <taxon>Endomyxa</taxon>
        <taxon>Ascetosporea</taxon>
        <taxon>Haplosporida</taxon>
        <taxon>Bonamia</taxon>
    </lineage>
</organism>
<gene>
    <name evidence="1" type="ORF">MHBO_001194</name>
</gene>
<dbReference type="EMBL" id="JBDODL010000262">
    <property type="protein sequence ID" value="MES1919346.1"/>
    <property type="molecule type" value="Genomic_DNA"/>
</dbReference>
<protein>
    <submittedName>
        <fullName evidence="1">Uncharacterized protein</fullName>
    </submittedName>
</protein>
<dbReference type="Proteomes" id="UP001439008">
    <property type="component" value="Unassembled WGS sequence"/>
</dbReference>
<name>A0ABV2AI38_9EUKA</name>
<evidence type="ECO:0000313" key="2">
    <source>
        <dbReference type="Proteomes" id="UP001439008"/>
    </source>
</evidence>
<comment type="caution">
    <text evidence="1">The sequence shown here is derived from an EMBL/GenBank/DDBJ whole genome shotgun (WGS) entry which is preliminary data.</text>
</comment>
<sequence length="121" mass="14082">MHETHCRKRLKKCPNLGCAEMLVLGQPEKHVHCDECNLAVANLGKHKDLYHSLMECGCRLQVERCRFAEHKKNVFNAIKELRPQEGGMQVLRNKDAFQQDEGARKEVRCKIERMRVLQKEG</sequence>